<protein>
    <recommendedName>
        <fullName evidence="4">Prephenate dehydrogenase</fullName>
        <ecNumber evidence="3">1.3.1.12</ecNumber>
    </recommendedName>
</protein>
<dbReference type="Gene3D" id="1.10.3660.10">
    <property type="entry name" value="6-phosphogluconate dehydrogenase C-terminal like domain"/>
    <property type="match status" value="1"/>
</dbReference>
<evidence type="ECO:0000313" key="13">
    <source>
        <dbReference type="Proteomes" id="UP000309454"/>
    </source>
</evidence>
<dbReference type="Gene3D" id="3.40.50.720">
    <property type="entry name" value="NAD(P)-binding Rossmann-like Domain"/>
    <property type="match status" value="1"/>
</dbReference>
<keyword evidence="7" id="KW-0520">NAD</keyword>
<comment type="similarity">
    <text evidence="2">Belongs to the prephenate/arogenate dehydrogenase family.</text>
</comment>
<dbReference type="InterPro" id="IPR045865">
    <property type="entry name" value="ACT-like_dom_sf"/>
</dbReference>
<dbReference type="InterPro" id="IPR036291">
    <property type="entry name" value="NAD(P)-bd_dom_sf"/>
</dbReference>
<evidence type="ECO:0000256" key="2">
    <source>
        <dbReference type="ARBA" id="ARBA00007964"/>
    </source>
</evidence>
<dbReference type="InterPro" id="IPR046825">
    <property type="entry name" value="PDH_C"/>
</dbReference>
<keyword evidence="13" id="KW-1185">Reference proteome</keyword>
<dbReference type="PANTHER" id="PTHR21363:SF0">
    <property type="entry name" value="PREPHENATE DEHYDROGENASE [NADP(+)]"/>
    <property type="match status" value="1"/>
</dbReference>
<dbReference type="InterPro" id="IPR050812">
    <property type="entry name" value="Preph/Arog_dehydrog"/>
</dbReference>
<evidence type="ECO:0000256" key="1">
    <source>
        <dbReference type="ARBA" id="ARBA00005067"/>
    </source>
</evidence>
<dbReference type="SUPFAM" id="SSF48179">
    <property type="entry name" value="6-phosphogluconate dehydrogenase C-terminal domain-like"/>
    <property type="match status" value="1"/>
</dbReference>
<dbReference type="PROSITE" id="PS51176">
    <property type="entry name" value="PDH_ADH"/>
    <property type="match status" value="1"/>
</dbReference>
<dbReference type="GO" id="GO:0004665">
    <property type="term" value="F:prephenate dehydrogenase (NADP+) activity"/>
    <property type="evidence" value="ECO:0007669"/>
    <property type="project" value="InterPro"/>
</dbReference>
<accession>A0A4T9TFT1</accession>
<keyword evidence="8" id="KW-0028">Amino-acid biosynthesis</keyword>
<organism evidence="12 13">
    <name type="scientific">Parvibacter caecicola</name>
    <dbReference type="NCBI Taxonomy" id="747645"/>
    <lineage>
        <taxon>Bacteria</taxon>
        <taxon>Bacillati</taxon>
        <taxon>Actinomycetota</taxon>
        <taxon>Coriobacteriia</taxon>
        <taxon>Coriobacteriales</taxon>
        <taxon>Coriobacteriaceae</taxon>
        <taxon>Parvibacter</taxon>
    </lineage>
</organism>
<keyword evidence="8" id="KW-0057">Aromatic amino acid biosynthesis</keyword>
<keyword evidence="6" id="KW-0560">Oxidoreductase</keyword>
<evidence type="ECO:0000256" key="4">
    <source>
        <dbReference type="ARBA" id="ARBA00016891"/>
    </source>
</evidence>
<dbReference type="GO" id="GO:0006571">
    <property type="term" value="P:tyrosine biosynthetic process"/>
    <property type="evidence" value="ECO:0007669"/>
    <property type="project" value="UniProtKB-UniPathway"/>
</dbReference>
<dbReference type="Proteomes" id="UP000309454">
    <property type="component" value="Unassembled WGS sequence"/>
</dbReference>
<dbReference type="Pfam" id="PF02153">
    <property type="entry name" value="PDH_N"/>
    <property type="match status" value="1"/>
</dbReference>
<evidence type="ECO:0000259" key="11">
    <source>
        <dbReference type="PROSITE" id="PS51671"/>
    </source>
</evidence>
<dbReference type="InterPro" id="IPR008927">
    <property type="entry name" value="6-PGluconate_DH-like_C_sf"/>
</dbReference>
<dbReference type="GO" id="GO:0070403">
    <property type="term" value="F:NAD+ binding"/>
    <property type="evidence" value="ECO:0007669"/>
    <property type="project" value="InterPro"/>
</dbReference>
<dbReference type="EMBL" id="SSTM01000001">
    <property type="protein sequence ID" value="TJW12198.1"/>
    <property type="molecule type" value="Genomic_DNA"/>
</dbReference>
<evidence type="ECO:0000259" key="10">
    <source>
        <dbReference type="PROSITE" id="PS51176"/>
    </source>
</evidence>
<feature type="domain" description="Prephenate/arogenate dehydrogenase" evidence="10">
    <location>
        <begin position="53"/>
        <end position="345"/>
    </location>
</feature>
<dbReference type="PANTHER" id="PTHR21363">
    <property type="entry name" value="PREPHENATE DEHYDROGENASE"/>
    <property type="match status" value="1"/>
</dbReference>
<dbReference type="InterPro" id="IPR003099">
    <property type="entry name" value="Prephen_DH"/>
</dbReference>
<dbReference type="EC" id="1.3.1.12" evidence="3"/>
<dbReference type="PROSITE" id="PS51671">
    <property type="entry name" value="ACT"/>
    <property type="match status" value="1"/>
</dbReference>
<sequence length="429" mass="45381">MAAAHRWRSGQAGCLRGRLILFGICTESGNFKTEGTELLVETEQNRKASLGFESICVIGLGLIGASFAGAIKAADPAVNVVGVDTHEPTLATAVEKGWADRALLPADSALAAYLADQCQLVVIATPVAAVDDYFRLLADCNFSGVVTDTISTKAHILEAAQLLLPASCDFIPGHPMAGSELSGIAGARADLFKGINWILCPDSATVPENFQHLHELITGIEARVISLPREEHDEAVAIVSHVPHMVAACLMQLASNHSDDSQSLMRLAAGGFKDTTRIAAGSPKLWCGIAFDNAQALTEGLEEMGSIIRQFSDALEAGDRGRFTALLQQASDARRSLPAAWVPSTDKLLEVRIPMINRNGVVAEVTTIASAAGCNIQSIEIDHISEGNAVLSLVLTDEGNVGKLSIDLINAGYSVSFSPLMVKEHAHVE</sequence>
<evidence type="ECO:0000256" key="5">
    <source>
        <dbReference type="ARBA" id="ARBA00022498"/>
    </source>
</evidence>
<dbReference type="AlphaFoldDB" id="A0A4T9TFT1"/>
<dbReference type="SUPFAM" id="SSF55021">
    <property type="entry name" value="ACT-like"/>
    <property type="match status" value="1"/>
</dbReference>
<name>A0A4T9TFT1_9ACTN</name>
<evidence type="ECO:0000256" key="7">
    <source>
        <dbReference type="ARBA" id="ARBA00023027"/>
    </source>
</evidence>
<dbReference type="GO" id="GO:0008977">
    <property type="term" value="F:prephenate dehydrogenase (NAD+) activity"/>
    <property type="evidence" value="ECO:0007669"/>
    <property type="project" value="UniProtKB-EC"/>
</dbReference>
<evidence type="ECO:0000313" key="12">
    <source>
        <dbReference type="EMBL" id="TJW12198.1"/>
    </source>
</evidence>
<comment type="pathway">
    <text evidence="1">Amino-acid biosynthesis; L-tyrosine biosynthesis; (4-hydroxyphenyl)pyruvate from prephenate (NAD(+) route): step 1/1.</text>
</comment>
<evidence type="ECO:0000256" key="6">
    <source>
        <dbReference type="ARBA" id="ARBA00023002"/>
    </source>
</evidence>
<evidence type="ECO:0000256" key="3">
    <source>
        <dbReference type="ARBA" id="ARBA00012068"/>
    </source>
</evidence>
<dbReference type="Pfam" id="PF20463">
    <property type="entry name" value="PDH_C"/>
    <property type="match status" value="1"/>
</dbReference>
<dbReference type="UniPathway" id="UPA00122">
    <property type="reaction ID" value="UER00961"/>
</dbReference>
<comment type="caution">
    <text evidence="12">The sequence shown here is derived from an EMBL/GenBank/DDBJ whole genome shotgun (WGS) entry which is preliminary data.</text>
</comment>
<evidence type="ECO:0000256" key="8">
    <source>
        <dbReference type="ARBA" id="ARBA00023141"/>
    </source>
</evidence>
<dbReference type="InterPro" id="IPR002912">
    <property type="entry name" value="ACT_dom"/>
</dbReference>
<dbReference type="OrthoDB" id="9802008at2"/>
<proteinExistence type="inferred from homology"/>
<keyword evidence="5" id="KW-0827">Tyrosine biosynthesis</keyword>
<comment type="catalytic activity">
    <reaction evidence="9">
        <text>prephenate + NAD(+) = 3-(4-hydroxyphenyl)pyruvate + CO2 + NADH</text>
        <dbReference type="Rhea" id="RHEA:13869"/>
        <dbReference type="ChEBI" id="CHEBI:16526"/>
        <dbReference type="ChEBI" id="CHEBI:29934"/>
        <dbReference type="ChEBI" id="CHEBI:36242"/>
        <dbReference type="ChEBI" id="CHEBI:57540"/>
        <dbReference type="ChEBI" id="CHEBI:57945"/>
        <dbReference type="EC" id="1.3.1.12"/>
    </reaction>
</comment>
<evidence type="ECO:0000256" key="9">
    <source>
        <dbReference type="ARBA" id="ARBA00049260"/>
    </source>
</evidence>
<feature type="domain" description="ACT" evidence="11">
    <location>
        <begin position="350"/>
        <end position="429"/>
    </location>
</feature>
<dbReference type="SUPFAM" id="SSF51735">
    <property type="entry name" value="NAD(P)-binding Rossmann-fold domains"/>
    <property type="match status" value="1"/>
</dbReference>
<dbReference type="FunFam" id="3.40.50.720:FF:000208">
    <property type="entry name" value="Prephenate dehydrogenase"/>
    <property type="match status" value="1"/>
</dbReference>
<dbReference type="InterPro" id="IPR046826">
    <property type="entry name" value="PDH_N"/>
</dbReference>
<reference evidence="12 13" key="1">
    <citation type="submission" date="2019-04" db="EMBL/GenBank/DDBJ databases">
        <title>Microbes associate with the intestines of laboratory mice.</title>
        <authorList>
            <person name="Navarre W."/>
            <person name="Wong E."/>
            <person name="Huang K.C."/>
            <person name="Tropini C."/>
            <person name="Ng K."/>
            <person name="Yu B."/>
        </authorList>
    </citation>
    <scope>NUCLEOTIDE SEQUENCE [LARGE SCALE GENOMIC DNA]</scope>
    <source>
        <strain evidence="12 13">NM48_B13</strain>
    </source>
</reference>
<gene>
    <name evidence="12" type="ORF">E5982_00895</name>
</gene>